<dbReference type="AlphaFoldDB" id="A0A5M6ZJC8"/>
<keyword evidence="6" id="KW-0444">Lipid biosynthesis</keyword>
<dbReference type="InterPro" id="IPR004570">
    <property type="entry name" value="Phosphatidylglycerol_P_synth"/>
</dbReference>
<evidence type="ECO:0000313" key="17">
    <source>
        <dbReference type="EMBL" id="KAA5804889.1"/>
    </source>
</evidence>
<accession>A0A5M6ZJC8</accession>
<evidence type="ECO:0000256" key="9">
    <source>
        <dbReference type="ARBA" id="ARBA00022989"/>
    </source>
</evidence>
<evidence type="ECO:0000256" key="8">
    <source>
        <dbReference type="ARBA" id="ARBA00022692"/>
    </source>
</evidence>
<dbReference type="InterPro" id="IPR050324">
    <property type="entry name" value="CDP-alcohol_PTase-I"/>
</dbReference>
<dbReference type="Proteomes" id="UP000325122">
    <property type="component" value="Unassembled WGS sequence"/>
</dbReference>
<dbReference type="GO" id="GO:0008444">
    <property type="term" value="F:CDP-diacylglycerol-glycerol-3-phosphate 3-phosphatidyltransferase activity"/>
    <property type="evidence" value="ECO:0007669"/>
    <property type="project" value="UniProtKB-EC"/>
</dbReference>
<evidence type="ECO:0000256" key="15">
    <source>
        <dbReference type="RuleBase" id="RU003750"/>
    </source>
</evidence>
<evidence type="ECO:0000256" key="12">
    <source>
        <dbReference type="ARBA" id="ARBA00023209"/>
    </source>
</evidence>
<organism evidence="17 18">
    <name type="scientific">Alkalicaulis satelles</name>
    <dbReference type="NCBI Taxonomy" id="2609175"/>
    <lineage>
        <taxon>Bacteria</taxon>
        <taxon>Pseudomonadati</taxon>
        <taxon>Pseudomonadota</taxon>
        <taxon>Alphaproteobacteria</taxon>
        <taxon>Maricaulales</taxon>
        <taxon>Maricaulaceae</taxon>
        <taxon>Alkalicaulis</taxon>
    </lineage>
</organism>
<reference evidence="17 18" key="1">
    <citation type="submission" date="2019-09" db="EMBL/GenBank/DDBJ databases">
        <authorList>
            <person name="Kevbrin V."/>
            <person name="Grouzdev D.S."/>
        </authorList>
    </citation>
    <scope>NUCLEOTIDE SEQUENCE [LARGE SCALE GENOMIC DNA]</scope>
    <source>
        <strain evidence="17 18">G-192</strain>
    </source>
</reference>
<dbReference type="RefSeq" id="WP_150021920.1">
    <property type="nucleotide sequence ID" value="NZ_VWOJ01000001.1"/>
</dbReference>
<evidence type="ECO:0000256" key="2">
    <source>
        <dbReference type="ARBA" id="ARBA00005042"/>
    </source>
</evidence>
<dbReference type="PROSITE" id="PS00379">
    <property type="entry name" value="CDP_ALCOHOL_P_TRANSF"/>
    <property type="match status" value="1"/>
</dbReference>
<name>A0A5M6ZJC8_9PROT</name>
<dbReference type="EC" id="2.7.8.5" evidence="4"/>
<feature type="transmembrane region" description="Helical" evidence="16">
    <location>
        <begin position="174"/>
        <end position="196"/>
    </location>
</feature>
<keyword evidence="7 15" id="KW-0808">Transferase</keyword>
<comment type="pathway">
    <text evidence="2">Phospholipid metabolism; phosphatidylglycerol biosynthesis; phosphatidylglycerol from CDP-diacylglycerol: step 1/2.</text>
</comment>
<evidence type="ECO:0000256" key="7">
    <source>
        <dbReference type="ARBA" id="ARBA00022679"/>
    </source>
</evidence>
<feature type="transmembrane region" description="Helical" evidence="16">
    <location>
        <begin position="44"/>
        <end position="63"/>
    </location>
</feature>
<protein>
    <recommendedName>
        <fullName evidence="5">CDP-diacylglycerol--glycerol-3-phosphate 3-phosphatidyltransferase</fullName>
        <ecNumber evidence="4">2.7.8.5</ecNumber>
    </recommendedName>
</protein>
<dbReference type="Gene3D" id="1.20.120.1760">
    <property type="match status" value="1"/>
</dbReference>
<dbReference type="EMBL" id="VWOJ01000001">
    <property type="protein sequence ID" value="KAA5804889.1"/>
    <property type="molecule type" value="Genomic_DNA"/>
</dbReference>
<keyword evidence="10" id="KW-0443">Lipid metabolism</keyword>
<evidence type="ECO:0000256" key="6">
    <source>
        <dbReference type="ARBA" id="ARBA00022516"/>
    </source>
</evidence>
<comment type="subcellular location">
    <subcellularLocation>
        <location evidence="1">Membrane</location>
        <topology evidence="1">Multi-pass membrane protein</topology>
    </subcellularLocation>
</comment>
<proteinExistence type="inferred from homology"/>
<evidence type="ECO:0000313" key="18">
    <source>
        <dbReference type="Proteomes" id="UP000325122"/>
    </source>
</evidence>
<dbReference type="InterPro" id="IPR000462">
    <property type="entry name" value="CDP-OH_P_trans"/>
</dbReference>
<gene>
    <name evidence="17" type="ORF">F1654_02510</name>
</gene>
<evidence type="ECO:0000256" key="5">
    <source>
        <dbReference type="ARBA" id="ARBA00014944"/>
    </source>
</evidence>
<evidence type="ECO:0000256" key="3">
    <source>
        <dbReference type="ARBA" id="ARBA00010441"/>
    </source>
</evidence>
<dbReference type="InterPro" id="IPR048254">
    <property type="entry name" value="CDP_ALCOHOL_P_TRANSF_CS"/>
</dbReference>
<evidence type="ECO:0000256" key="13">
    <source>
        <dbReference type="ARBA" id="ARBA00023264"/>
    </source>
</evidence>
<evidence type="ECO:0000256" key="10">
    <source>
        <dbReference type="ARBA" id="ARBA00023098"/>
    </source>
</evidence>
<evidence type="ECO:0000256" key="4">
    <source>
        <dbReference type="ARBA" id="ARBA00013170"/>
    </source>
</evidence>
<dbReference type="GO" id="GO:0046474">
    <property type="term" value="P:glycerophospholipid biosynthetic process"/>
    <property type="evidence" value="ECO:0007669"/>
    <property type="project" value="TreeGrafter"/>
</dbReference>
<dbReference type="InterPro" id="IPR043130">
    <property type="entry name" value="CDP-OH_PTrfase_TM_dom"/>
</dbReference>
<comment type="similarity">
    <text evidence="3 15">Belongs to the CDP-alcohol phosphatidyltransferase class-I family.</text>
</comment>
<feature type="transmembrane region" description="Helical" evidence="16">
    <location>
        <begin position="12"/>
        <end position="32"/>
    </location>
</feature>
<keyword evidence="12" id="KW-0594">Phospholipid biosynthesis</keyword>
<keyword evidence="9 16" id="KW-1133">Transmembrane helix</keyword>
<keyword evidence="13" id="KW-1208">Phospholipid metabolism</keyword>
<evidence type="ECO:0000256" key="11">
    <source>
        <dbReference type="ARBA" id="ARBA00023136"/>
    </source>
</evidence>
<feature type="transmembrane region" description="Helical" evidence="16">
    <location>
        <begin position="145"/>
        <end position="168"/>
    </location>
</feature>
<dbReference type="GO" id="GO:0016020">
    <property type="term" value="C:membrane"/>
    <property type="evidence" value="ECO:0007669"/>
    <property type="project" value="UniProtKB-SubCell"/>
</dbReference>
<keyword evidence="8 16" id="KW-0812">Transmembrane</keyword>
<keyword evidence="18" id="KW-1185">Reference proteome</keyword>
<sequence>MTTSTNNALRHLPNLVTFARMAAGVFGAYCLLASAGQQAESAALAWGAAAFAIFILAALSDWLDGWLARVLDARSALGALLDPIADKVLVSAYLLAFAAISGWMIWLVLPVAIIVGRDGLVTILRFTRPAPATLTVTSEARTKTALAMIMTAAPFVLVTIDLATPARLPVEAWFFYWVGGVWFIALLTAWTAFPYVRAALGRG</sequence>
<evidence type="ECO:0000256" key="14">
    <source>
        <dbReference type="ARBA" id="ARBA00048586"/>
    </source>
</evidence>
<feature type="transmembrane region" description="Helical" evidence="16">
    <location>
        <begin position="90"/>
        <end position="115"/>
    </location>
</feature>
<keyword evidence="11 16" id="KW-0472">Membrane</keyword>
<dbReference type="Pfam" id="PF01066">
    <property type="entry name" value="CDP-OH_P_transf"/>
    <property type="match status" value="1"/>
</dbReference>
<evidence type="ECO:0000256" key="1">
    <source>
        <dbReference type="ARBA" id="ARBA00004141"/>
    </source>
</evidence>
<dbReference type="PANTHER" id="PTHR14269:SF11">
    <property type="entry name" value="CDP-DIACYLGLYCEROL--GLYCEROL-3-PHOSPHATE 3-PHOSPHATIDYLTRANSFERASE"/>
    <property type="match status" value="1"/>
</dbReference>
<evidence type="ECO:0000256" key="16">
    <source>
        <dbReference type="SAM" id="Phobius"/>
    </source>
</evidence>
<dbReference type="PANTHER" id="PTHR14269">
    <property type="entry name" value="CDP-DIACYLGLYCEROL--GLYCEROL-3-PHOSPHATE 3-PHOSPHATIDYLTRANSFERASE-RELATED"/>
    <property type="match status" value="1"/>
</dbReference>
<dbReference type="PIRSF" id="PIRSF000847">
    <property type="entry name" value="Phos_ph_gly_syn"/>
    <property type="match status" value="1"/>
</dbReference>
<comment type="catalytic activity">
    <reaction evidence="14">
        <text>a CDP-1,2-diacyl-sn-glycerol + sn-glycerol 3-phosphate = a 1,2-diacyl-sn-glycero-3-phospho-(1'-sn-glycero-3'-phosphate) + CMP + H(+)</text>
        <dbReference type="Rhea" id="RHEA:12593"/>
        <dbReference type="ChEBI" id="CHEBI:15378"/>
        <dbReference type="ChEBI" id="CHEBI:57597"/>
        <dbReference type="ChEBI" id="CHEBI:58332"/>
        <dbReference type="ChEBI" id="CHEBI:60110"/>
        <dbReference type="ChEBI" id="CHEBI:60377"/>
        <dbReference type="EC" id="2.7.8.5"/>
    </reaction>
</comment>
<comment type="caution">
    <text evidence="17">The sequence shown here is derived from an EMBL/GenBank/DDBJ whole genome shotgun (WGS) entry which is preliminary data.</text>
</comment>